<keyword evidence="4 9" id="KW-0997">Cell inner membrane</keyword>
<dbReference type="EMBL" id="JADMKU010000006">
    <property type="protein sequence ID" value="MBR9651332.1"/>
    <property type="molecule type" value="Genomic_DNA"/>
</dbReference>
<keyword evidence="3" id="KW-1003">Cell membrane</keyword>
<evidence type="ECO:0000313" key="11">
    <source>
        <dbReference type="EMBL" id="MBR9651332.1"/>
    </source>
</evidence>
<keyword evidence="12" id="KW-1185">Reference proteome</keyword>
<evidence type="ECO:0000256" key="4">
    <source>
        <dbReference type="ARBA" id="ARBA00022519"/>
    </source>
</evidence>
<protein>
    <recommendedName>
        <fullName evidence="9">TRAP transporter small permease protein</fullName>
    </recommendedName>
</protein>
<feature type="transmembrane region" description="Helical" evidence="9">
    <location>
        <begin position="52"/>
        <end position="70"/>
    </location>
</feature>
<name>A0ABS5HQS7_9RHOB</name>
<sequence>MNAHSLRQVIDPALRISGFVSATTVAALAILVVTDIVIRNLELASWPWLNELTEYLLTISTFFGAPWILSRNGHVNVDVLLRMVRRSTVTVLTHVSNAIGLAVSAVMAWLALTALLDAQSTGALIFKNIIFPEWYMMVPILSCFTLCGLEFLTRLLPRGTDA</sequence>
<dbReference type="PANTHER" id="PTHR35011">
    <property type="entry name" value="2,3-DIKETO-L-GULONATE TRAP TRANSPORTER SMALL PERMEASE PROTEIN YIAM"/>
    <property type="match status" value="1"/>
</dbReference>
<gene>
    <name evidence="11" type="ORF">IT775_09375</name>
</gene>
<proteinExistence type="inferred from homology"/>
<keyword evidence="5 9" id="KW-0812">Transmembrane</keyword>
<evidence type="ECO:0000256" key="2">
    <source>
        <dbReference type="ARBA" id="ARBA00022448"/>
    </source>
</evidence>
<keyword evidence="2 9" id="KW-0813">Transport</keyword>
<keyword evidence="6 9" id="KW-1133">Transmembrane helix</keyword>
<evidence type="ECO:0000313" key="12">
    <source>
        <dbReference type="Proteomes" id="UP001195941"/>
    </source>
</evidence>
<comment type="caution">
    <text evidence="11">The sequence shown here is derived from an EMBL/GenBank/DDBJ whole genome shotgun (WGS) entry which is preliminary data.</text>
</comment>
<keyword evidence="7 9" id="KW-0472">Membrane</keyword>
<evidence type="ECO:0000256" key="3">
    <source>
        <dbReference type="ARBA" id="ARBA00022475"/>
    </source>
</evidence>
<dbReference type="Pfam" id="PF04290">
    <property type="entry name" value="DctQ"/>
    <property type="match status" value="1"/>
</dbReference>
<comment type="function">
    <text evidence="9">Part of the tripartite ATP-independent periplasmic (TRAP) transport system.</text>
</comment>
<evidence type="ECO:0000256" key="8">
    <source>
        <dbReference type="ARBA" id="ARBA00038436"/>
    </source>
</evidence>
<evidence type="ECO:0000256" key="7">
    <source>
        <dbReference type="ARBA" id="ARBA00023136"/>
    </source>
</evidence>
<comment type="similarity">
    <text evidence="8 9">Belongs to the TRAP transporter small permease family.</text>
</comment>
<dbReference type="InterPro" id="IPR055348">
    <property type="entry name" value="DctQ"/>
</dbReference>
<comment type="subunit">
    <text evidence="9">The complex comprises the extracytoplasmic solute receptor protein and the two transmembrane proteins.</text>
</comment>
<comment type="subcellular location">
    <subcellularLocation>
        <location evidence="1 9">Cell inner membrane</location>
        <topology evidence="1 9">Multi-pass membrane protein</topology>
    </subcellularLocation>
</comment>
<evidence type="ECO:0000256" key="1">
    <source>
        <dbReference type="ARBA" id="ARBA00004429"/>
    </source>
</evidence>
<reference evidence="11 12" key="1">
    <citation type="journal article" date="2021" name="Arch. Microbiol.">
        <title>Thalassobius aquimarinus sp. nov., isolated from the Sea of Japan seashore.</title>
        <authorList>
            <person name="Kurilenko V.V."/>
            <person name="Romanenko L.A."/>
            <person name="Chernysheva N.Y."/>
            <person name="Velansky P.V."/>
            <person name="Tekutyeva L.A."/>
            <person name="Isaeva M.P."/>
            <person name="Mikhailov V.V."/>
        </authorList>
    </citation>
    <scope>NUCLEOTIDE SEQUENCE [LARGE SCALE GENOMIC DNA]</scope>
    <source>
        <strain evidence="11 12">KMM 8518</strain>
    </source>
</reference>
<feature type="domain" description="Tripartite ATP-independent periplasmic transporters DctQ component" evidence="10">
    <location>
        <begin position="28"/>
        <end position="155"/>
    </location>
</feature>
<dbReference type="RefSeq" id="WP_212700848.1">
    <property type="nucleotide sequence ID" value="NZ_JADMKU010000006.1"/>
</dbReference>
<feature type="transmembrane region" description="Helical" evidence="9">
    <location>
        <begin position="91"/>
        <end position="114"/>
    </location>
</feature>
<feature type="transmembrane region" description="Helical" evidence="9">
    <location>
        <begin position="134"/>
        <end position="152"/>
    </location>
</feature>
<evidence type="ECO:0000256" key="6">
    <source>
        <dbReference type="ARBA" id="ARBA00022989"/>
    </source>
</evidence>
<organism evidence="11 12">
    <name type="scientific">Thalassovita aquimarina</name>
    <dbReference type="NCBI Taxonomy" id="2785917"/>
    <lineage>
        <taxon>Bacteria</taxon>
        <taxon>Pseudomonadati</taxon>
        <taxon>Pseudomonadota</taxon>
        <taxon>Alphaproteobacteria</taxon>
        <taxon>Rhodobacterales</taxon>
        <taxon>Roseobacteraceae</taxon>
        <taxon>Thalassovita</taxon>
    </lineage>
</organism>
<evidence type="ECO:0000256" key="5">
    <source>
        <dbReference type="ARBA" id="ARBA00022692"/>
    </source>
</evidence>
<evidence type="ECO:0000256" key="9">
    <source>
        <dbReference type="RuleBase" id="RU369079"/>
    </source>
</evidence>
<feature type="transmembrane region" description="Helical" evidence="9">
    <location>
        <begin position="12"/>
        <end position="32"/>
    </location>
</feature>
<evidence type="ECO:0000259" key="10">
    <source>
        <dbReference type="Pfam" id="PF04290"/>
    </source>
</evidence>
<dbReference type="InterPro" id="IPR007387">
    <property type="entry name" value="TRAP_DctQ"/>
</dbReference>
<dbReference type="Proteomes" id="UP001195941">
    <property type="component" value="Unassembled WGS sequence"/>
</dbReference>
<accession>A0ABS5HQS7</accession>
<dbReference type="PANTHER" id="PTHR35011:SF10">
    <property type="entry name" value="TRAP TRANSPORTER SMALL PERMEASE PROTEIN"/>
    <property type="match status" value="1"/>
</dbReference>